<accession>A0AAV4N2P7</accession>
<organism evidence="1 2">
    <name type="scientific">Caerostris darwini</name>
    <dbReference type="NCBI Taxonomy" id="1538125"/>
    <lineage>
        <taxon>Eukaryota</taxon>
        <taxon>Metazoa</taxon>
        <taxon>Ecdysozoa</taxon>
        <taxon>Arthropoda</taxon>
        <taxon>Chelicerata</taxon>
        <taxon>Arachnida</taxon>
        <taxon>Araneae</taxon>
        <taxon>Araneomorphae</taxon>
        <taxon>Entelegynae</taxon>
        <taxon>Araneoidea</taxon>
        <taxon>Araneidae</taxon>
        <taxon>Caerostris</taxon>
    </lineage>
</organism>
<dbReference type="EMBL" id="BPLQ01001141">
    <property type="protein sequence ID" value="GIX78988.1"/>
    <property type="molecule type" value="Genomic_DNA"/>
</dbReference>
<dbReference type="AlphaFoldDB" id="A0AAV4N2P7"/>
<keyword evidence="2" id="KW-1185">Reference proteome</keyword>
<comment type="caution">
    <text evidence="1">The sequence shown here is derived from an EMBL/GenBank/DDBJ whole genome shotgun (WGS) entry which is preliminary data.</text>
</comment>
<evidence type="ECO:0000313" key="2">
    <source>
        <dbReference type="Proteomes" id="UP001054837"/>
    </source>
</evidence>
<dbReference type="Proteomes" id="UP001054837">
    <property type="component" value="Unassembled WGS sequence"/>
</dbReference>
<sequence length="138" mass="15974">MRAFRNTFYAGDFPPPPSAERNYFTTHHFTSFRSRKAICFQREEHPPLPISILFLLRTQPGFPALPNIRARNFNPARNAKPDNGTPPTHVHVREVIRDEICSRSGKVMSSFVRARGDLGGSRVRNQSALRVYRWMEMF</sequence>
<protein>
    <submittedName>
        <fullName evidence="1">Uncharacterized protein</fullName>
    </submittedName>
</protein>
<name>A0AAV4N2P7_9ARAC</name>
<reference evidence="1 2" key="1">
    <citation type="submission" date="2021-06" db="EMBL/GenBank/DDBJ databases">
        <title>Caerostris darwini draft genome.</title>
        <authorList>
            <person name="Kono N."/>
            <person name="Arakawa K."/>
        </authorList>
    </citation>
    <scope>NUCLEOTIDE SEQUENCE [LARGE SCALE GENOMIC DNA]</scope>
</reference>
<gene>
    <name evidence="1" type="ORF">CDAR_13911</name>
</gene>
<evidence type="ECO:0000313" key="1">
    <source>
        <dbReference type="EMBL" id="GIX78988.1"/>
    </source>
</evidence>
<proteinExistence type="predicted"/>